<keyword evidence="1" id="KW-0812">Transmembrane</keyword>
<accession>A0ABD2MKC8</accession>
<comment type="caution">
    <text evidence="3">The sequence shown here is derived from an EMBL/GenBank/DDBJ whole genome shotgun (WGS) entry which is preliminary data.</text>
</comment>
<keyword evidence="1" id="KW-0472">Membrane</keyword>
<feature type="chain" id="PRO_5044890097" evidence="2">
    <location>
        <begin position="22"/>
        <end position="76"/>
    </location>
</feature>
<dbReference type="Proteomes" id="UP001516400">
    <property type="component" value="Unassembled WGS sequence"/>
</dbReference>
<feature type="signal peptide" evidence="2">
    <location>
        <begin position="1"/>
        <end position="21"/>
    </location>
</feature>
<proteinExistence type="predicted"/>
<keyword evidence="4" id="KW-1185">Reference proteome</keyword>
<gene>
    <name evidence="3" type="ORF">HHI36_010974</name>
</gene>
<evidence type="ECO:0000313" key="3">
    <source>
        <dbReference type="EMBL" id="KAL3266820.1"/>
    </source>
</evidence>
<dbReference type="EMBL" id="JABFTP020000001">
    <property type="protein sequence ID" value="KAL3266820.1"/>
    <property type="molecule type" value="Genomic_DNA"/>
</dbReference>
<keyword evidence="2" id="KW-0732">Signal</keyword>
<evidence type="ECO:0000256" key="1">
    <source>
        <dbReference type="SAM" id="Phobius"/>
    </source>
</evidence>
<evidence type="ECO:0000313" key="4">
    <source>
        <dbReference type="Proteomes" id="UP001516400"/>
    </source>
</evidence>
<keyword evidence="1" id="KW-1133">Transmembrane helix</keyword>
<feature type="transmembrane region" description="Helical" evidence="1">
    <location>
        <begin position="54"/>
        <end position="72"/>
    </location>
</feature>
<reference evidence="3 4" key="1">
    <citation type="journal article" date="2021" name="BMC Biol.">
        <title>Horizontally acquired antibacterial genes associated with adaptive radiation of ladybird beetles.</title>
        <authorList>
            <person name="Li H.S."/>
            <person name="Tang X.F."/>
            <person name="Huang Y.H."/>
            <person name="Xu Z.Y."/>
            <person name="Chen M.L."/>
            <person name="Du X.Y."/>
            <person name="Qiu B.Y."/>
            <person name="Chen P.T."/>
            <person name="Zhang W."/>
            <person name="Slipinski A."/>
            <person name="Escalona H.E."/>
            <person name="Waterhouse R.M."/>
            <person name="Zwick A."/>
            <person name="Pang H."/>
        </authorList>
    </citation>
    <scope>NUCLEOTIDE SEQUENCE [LARGE SCALE GENOMIC DNA]</scope>
    <source>
        <strain evidence="3">SYSU2018</strain>
    </source>
</reference>
<sequence length="76" mass="8802">MYLKKFLVLLILLITVYQGYSKALDLVLQEVQNDFYMDHELGSIKSCELATNPYIQLLAFNIVIAFIVWRNMEGGE</sequence>
<protein>
    <submittedName>
        <fullName evidence="3">Uncharacterized protein</fullName>
    </submittedName>
</protein>
<organism evidence="3 4">
    <name type="scientific">Cryptolaemus montrouzieri</name>
    <dbReference type="NCBI Taxonomy" id="559131"/>
    <lineage>
        <taxon>Eukaryota</taxon>
        <taxon>Metazoa</taxon>
        <taxon>Ecdysozoa</taxon>
        <taxon>Arthropoda</taxon>
        <taxon>Hexapoda</taxon>
        <taxon>Insecta</taxon>
        <taxon>Pterygota</taxon>
        <taxon>Neoptera</taxon>
        <taxon>Endopterygota</taxon>
        <taxon>Coleoptera</taxon>
        <taxon>Polyphaga</taxon>
        <taxon>Cucujiformia</taxon>
        <taxon>Coccinelloidea</taxon>
        <taxon>Coccinellidae</taxon>
        <taxon>Scymninae</taxon>
        <taxon>Scymnini</taxon>
        <taxon>Cryptolaemus</taxon>
    </lineage>
</organism>
<dbReference type="AlphaFoldDB" id="A0ABD2MKC8"/>
<evidence type="ECO:0000256" key="2">
    <source>
        <dbReference type="SAM" id="SignalP"/>
    </source>
</evidence>
<name>A0ABD2MKC8_9CUCU</name>